<evidence type="ECO:0000256" key="3">
    <source>
        <dbReference type="ARBA" id="ARBA00023163"/>
    </source>
</evidence>
<dbReference type="PANTHER" id="PTHR43537:SF24">
    <property type="entry name" value="GLUCONATE OPERON TRANSCRIPTIONAL REPRESSOR"/>
    <property type="match status" value="1"/>
</dbReference>
<keyword evidence="3" id="KW-0804">Transcription</keyword>
<evidence type="ECO:0000313" key="6">
    <source>
        <dbReference type="Proteomes" id="UP001199469"/>
    </source>
</evidence>
<dbReference type="EMBL" id="JAJNDB010000002">
    <property type="protein sequence ID" value="MCD2194654.1"/>
    <property type="molecule type" value="Genomic_DNA"/>
</dbReference>
<dbReference type="PANTHER" id="PTHR43537">
    <property type="entry name" value="TRANSCRIPTIONAL REGULATOR, GNTR FAMILY"/>
    <property type="match status" value="1"/>
</dbReference>
<evidence type="ECO:0000256" key="1">
    <source>
        <dbReference type="ARBA" id="ARBA00023015"/>
    </source>
</evidence>
<protein>
    <submittedName>
        <fullName evidence="5">GntR family transcriptional regulator</fullName>
    </submittedName>
</protein>
<keyword evidence="1" id="KW-0805">Transcription regulation</keyword>
<gene>
    <name evidence="5" type="ORF">LQ327_14870</name>
</gene>
<dbReference type="Pfam" id="PF07729">
    <property type="entry name" value="FCD"/>
    <property type="match status" value="1"/>
</dbReference>
<evidence type="ECO:0000256" key="2">
    <source>
        <dbReference type="ARBA" id="ARBA00023125"/>
    </source>
</evidence>
<dbReference type="SUPFAM" id="SSF46785">
    <property type="entry name" value="Winged helix' DNA-binding domain"/>
    <property type="match status" value="1"/>
</dbReference>
<dbReference type="InterPro" id="IPR036390">
    <property type="entry name" value="WH_DNA-bd_sf"/>
</dbReference>
<comment type="caution">
    <text evidence="5">The sequence shown here is derived from an EMBL/GenBank/DDBJ whole genome shotgun (WGS) entry which is preliminary data.</text>
</comment>
<reference evidence="5 6" key="1">
    <citation type="submission" date="2021-11" db="EMBL/GenBank/DDBJ databases">
        <title>Draft genome sequence of Actinomycetospora sp. SF1 isolated from the rhizosphere soil.</title>
        <authorList>
            <person name="Duangmal K."/>
            <person name="Chantavorakit T."/>
        </authorList>
    </citation>
    <scope>NUCLEOTIDE SEQUENCE [LARGE SCALE GENOMIC DNA]</scope>
    <source>
        <strain evidence="5 6">TBRC 5722</strain>
    </source>
</reference>
<sequence>MTQDATLISDRGRSRQQLPEEVAAYVRELIISGRVCPGEYLRLDRIAEAVGVSNTPVREGLLALRSEGFVELVPRKGFVAAAFTEQDVRDLFWVQAQLASELAARAAVRITPEQLDQLEAVLVAEERAGLDESQRLVDLGHAFHRAINRAAGSRRLAFLLGAAARQLPPRFFLSMAGRVAGAREDHRGLVEALHRGDADRARELMHRHVLAGADELIEVLVTSGLWAEQESAS</sequence>
<dbReference type="RefSeq" id="WP_230734819.1">
    <property type="nucleotide sequence ID" value="NZ_JAJNDB010000002.1"/>
</dbReference>
<dbReference type="SMART" id="SM00345">
    <property type="entry name" value="HTH_GNTR"/>
    <property type="match status" value="1"/>
</dbReference>
<dbReference type="InterPro" id="IPR036388">
    <property type="entry name" value="WH-like_DNA-bd_sf"/>
</dbReference>
<dbReference type="Gene3D" id="1.10.10.10">
    <property type="entry name" value="Winged helix-like DNA-binding domain superfamily/Winged helix DNA-binding domain"/>
    <property type="match status" value="1"/>
</dbReference>
<organism evidence="5 6">
    <name type="scientific">Actinomycetospora endophytica</name>
    <dbReference type="NCBI Taxonomy" id="2291215"/>
    <lineage>
        <taxon>Bacteria</taxon>
        <taxon>Bacillati</taxon>
        <taxon>Actinomycetota</taxon>
        <taxon>Actinomycetes</taxon>
        <taxon>Pseudonocardiales</taxon>
        <taxon>Pseudonocardiaceae</taxon>
        <taxon>Actinomycetospora</taxon>
    </lineage>
</organism>
<name>A0ABS8P8S6_9PSEU</name>
<feature type="domain" description="HTH gntR-type" evidence="4">
    <location>
        <begin position="16"/>
        <end position="83"/>
    </location>
</feature>
<evidence type="ECO:0000313" key="5">
    <source>
        <dbReference type="EMBL" id="MCD2194654.1"/>
    </source>
</evidence>
<dbReference type="InterPro" id="IPR011711">
    <property type="entry name" value="GntR_C"/>
</dbReference>
<dbReference type="SUPFAM" id="SSF48008">
    <property type="entry name" value="GntR ligand-binding domain-like"/>
    <property type="match status" value="1"/>
</dbReference>
<keyword evidence="2" id="KW-0238">DNA-binding</keyword>
<dbReference type="InterPro" id="IPR008920">
    <property type="entry name" value="TF_FadR/GntR_C"/>
</dbReference>
<dbReference type="Gene3D" id="1.20.120.530">
    <property type="entry name" value="GntR ligand-binding domain-like"/>
    <property type="match status" value="1"/>
</dbReference>
<evidence type="ECO:0000259" key="4">
    <source>
        <dbReference type="PROSITE" id="PS50949"/>
    </source>
</evidence>
<keyword evidence="6" id="KW-1185">Reference proteome</keyword>
<dbReference type="Pfam" id="PF00392">
    <property type="entry name" value="GntR"/>
    <property type="match status" value="1"/>
</dbReference>
<dbReference type="InterPro" id="IPR000524">
    <property type="entry name" value="Tscrpt_reg_HTH_GntR"/>
</dbReference>
<proteinExistence type="predicted"/>
<dbReference type="PROSITE" id="PS50949">
    <property type="entry name" value="HTH_GNTR"/>
    <property type="match status" value="1"/>
</dbReference>
<dbReference type="Proteomes" id="UP001199469">
    <property type="component" value="Unassembled WGS sequence"/>
</dbReference>
<accession>A0ABS8P8S6</accession>
<dbReference type="SMART" id="SM00895">
    <property type="entry name" value="FCD"/>
    <property type="match status" value="1"/>
</dbReference>